<dbReference type="EMBL" id="JACATF010000022">
    <property type="protein sequence ID" value="NWK07849.1"/>
    <property type="molecule type" value="Genomic_DNA"/>
</dbReference>
<evidence type="ECO:0008006" key="9">
    <source>
        <dbReference type="Google" id="ProtNLM"/>
    </source>
</evidence>
<dbReference type="Proteomes" id="UP000575480">
    <property type="component" value="Unassembled WGS sequence"/>
</dbReference>
<dbReference type="InterPro" id="IPR035069">
    <property type="entry name" value="TTHA1013/TTHA0281-like"/>
</dbReference>
<evidence type="ECO:0000313" key="6">
    <source>
        <dbReference type="Proteomes" id="UP000549797"/>
    </source>
</evidence>
<comment type="caution">
    <text evidence="4">The sequence shown here is derived from an EMBL/GenBank/DDBJ whole genome shotgun (WGS) entry which is preliminary data.</text>
</comment>
<reference evidence="4" key="2">
    <citation type="submission" date="2020-06" db="EMBL/GenBank/DDBJ databases">
        <authorList>
            <person name="Wang Y."/>
        </authorList>
    </citation>
    <scope>NUCLEOTIDE SEQUENCE</scope>
    <source>
        <strain evidence="4">D1a</strain>
        <strain evidence="1">L15a</strain>
        <strain evidence="3">T1C4</strain>
        <strain evidence="2">T1L9</strain>
    </source>
</reference>
<name>A0A7K4P2P9_9ARCH</name>
<evidence type="ECO:0000313" key="2">
    <source>
        <dbReference type="EMBL" id="NWK01658.1"/>
    </source>
</evidence>
<gene>
    <name evidence="2" type="ORF">HX840_07165</name>
    <name evidence="3" type="ORF">HX847_05495</name>
    <name evidence="4" type="ORF">HX852_07155</name>
    <name evidence="1" type="ORF">HX858_07765</name>
</gene>
<evidence type="ECO:0000313" key="1">
    <source>
        <dbReference type="EMBL" id="NWJ57627.1"/>
    </source>
</evidence>
<dbReference type="EMBL" id="JACATD010000012">
    <property type="protein sequence ID" value="NWK01658.1"/>
    <property type="molecule type" value="Genomic_DNA"/>
</dbReference>
<evidence type="ECO:0000313" key="7">
    <source>
        <dbReference type="Proteomes" id="UP000559282"/>
    </source>
</evidence>
<dbReference type="Gene3D" id="3.30.160.250">
    <property type="match status" value="1"/>
</dbReference>
<dbReference type="EMBL" id="JACATJ010000012">
    <property type="protein sequence ID" value="NWK09533.1"/>
    <property type="molecule type" value="Genomic_DNA"/>
</dbReference>
<accession>A0A7K4P2P9</accession>
<dbReference type="Proteomes" id="UP000559282">
    <property type="component" value="Unassembled WGS sequence"/>
</dbReference>
<dbReference type="EMBL" id="JACATH010000008">
    <property type="protein sequence ID" value="NWJ57627.1"/>
    <property type="molecule type" value="Genomic_DNA"/>
</dbReference>
<organism evidence="4 6">
    <name type="scientific">Marine Group I thaumarchaeote</name>
    <dbReference type="NCBI Taxonomy" id="2511932"/>
    <lineage>
        <taxon>Archaea</taxon>
        <taxon>Nitrososphaerota</taxon>
        <taxon>Marine Group I</taxon>
    </lineage>
</organism>
<dbReference type="Proteomes" id="UP000547822">
    <property type="component" value="Unassembled WGS sequence"/>
</dbReference>
<dbReference type="Proteomes" id="UP000549797">
    <property type="component" value="Unassembled WGS sequence"/>
</dbReference>
<sequence>MSRKEDYSILIKKDGQFYVGYCLEIPQARGQGDTKQEAVTDTKKAIRLCKSYLENQKKTMASKLVTVSL</sequence>
<evidence type="ECO:0000313" key="5">
    <source>
        <dbReference type="Proteomes" id="UP000547822"/>
    </source>
</evidence>
<proteinExistence type="predicted"/>
<reference evidence="5 6" key="1">
    <citation type="journal article" date="2019" name="Environ. Microbiol.">
        <title>Genomics insights into ecotype formation of ammonia-oxidizing archaea in the deep ocean.</title>
        <authorList>
            <person name="Wang Y."/>
            <person name="Huang J.M."/>
            <person name="Cui G.J."/>
            <person name="Nunoura T."/>
            <person name="Takaki Y."/>
            <person name="Li W.L."/>
            <person name="Li J."/>
            <person name="Gao Z.M."/>
            <person name="Takai K."/>
            <person name="Zhang A.Q."/>
            <person name="Stepanauskas R."/>
        </authorList>
    </citation>
    <scope>NUCLEOTIDE SEQUENCE [LARGE SCALE GENOMIC DNA]</scope>
    <source>
        <strain evidence="4 6">D1a</strain>
        <strain evidence="1 8">L15a</strain>
        <strain evidence="3 7">T1C4</strain>
        <strain evidence="2 5">T1L9</strain>
    </source>
</reference>
<protein>
    <recommendedName>
        <fullName evidence="9">Type II toxin-antitoxin system HicB family antitoxin</fullName>
    </recommendedName>
</protein>
<evidence type="ECO:0000313" key="3">
    <source>
        <dbReference type="EMBL" id="NWK07849.1"/>
    </source>
</evidence>
<dbReference type="AlphaFoldDB" id="A0A7K4P2P9"/>
<evidence type="ECO:0000313" key="8">
    <source>
        <dbReference type="Proteomes" id="UP000575480"/>
    </source>
</evidence>
<evidence type="ECO:0000313" key="4">
    <source>
        <dbReference type="EMBL" id="NWK09533.1"/>
    </source>
</evidence>
<dbReference type="SUPFAM" id="SSF143100">
    <property type="entry name" value="TTHA1013/TTHA0281-like"/>
    <property type="match status" value="1"/>
</dbReference>